<dbReference type="EMBL" id="QWLV01000002">
    <property type="protein sequence ID" value="RHW18512.1"/>
    <property type="molecule type" value="Genomic_DNA"/>
</dbReference>
<feature type="chain" id="PRO_5017387485" evidence="1">
    <location>
        <begin position="19"/>
        <end position="208"/>
    </location>
</feature>
<dbReference type="Proteomes" id="UP000266693">
    <property type="component" value="Unassembled WGS sequence"/>
</dbReference>
<organism evidence="2 3">
    <name type="scientific">Sphingomonas gilva</name>
    <dbReference type="NCBI Taxonomy" id="2305907"/>
    <lineage>
        <taxon>Bacteria</taxon>
        <taxon>Pseudomonadati</taxon>
        <taxon>Pseudomonadota</taxon>
        <taxon>Alphaproteobacteria</taxon>
        <taxon>Sphingomonadales</taxon>
        <taxon>Sphingomonadaceae</taxon>
        <taxon>Sphingomonas</taxon>
    </lineage>
</organism>
<proteinExistence type="predicted"/>
<evidence type="ECO:0000313" key="2">
    <source>
        <dbReference type="EMBL" id="RHW18512.1"/>
    </source>
</evidence>
<reference evidence="2 3" key="1">
    <citation type="submission" date="2018-08" db="EMBL/GenBank/DDBJ databases">
        <title>The multiple taxonomic identification of Sphingomonas gilva.</title>
        <authorList>
            <person name="Zhu D."/>
            <person name="Zheng S."/>
        </authorList>
    </citation>
    <scope>NUCLEOTIDE SEQUENCE [LARGE SCALE GENOMIC DNA]</scope>
    <source>
        <strain evidence="2 3">ZDH117</strain>
    </source>
</reference>
<name>A0A396RSZ8_9SPHN</name>
<keyword evidence="3" id="KW-1185">Reference proteome</keyword>
<evidence type="ECO:0000256" key="1">
    <source>
        <dbReference type="SAM" id="SignalP"/>
    </source>
</evidence>
<gene>
    <name evidence="2" type="ORF">D1610_05035</name>
</gene>
<accession>A0A396RSZ8</accession>
<keyword evidence="1" id="KW-0732">Signal</keyword>
<feature type="signal peptide" evidence="1">
    <location>
        <begin position="1"/>
        <end position="18"/>
    </location>
</feature>
<sequence length="208" mass="21226">MLLSLSAAALALAGCAGTGDIVDGGITQIRSACPAVGVPAGTGDVTLFDPANSTLASAIDVTATITNVRSTCGEGGSEIVTGVTFDVIALRRDVGAARAVTLPYFTAVIQGGNAVVAKRTGQVVLNFAAGEARAQTSISAGASVDRAAAELPDDIEEQITRKREVGDPDAAIDPLSLPAVRQAVLRASFEVLVGFQLTQEQLRYNATR</sequence>
<comment type="caution">
    <text evidence="2">The sequence shown here is derived from an EMBL/GenBank/DDBJ whole genome shotgun (WGS) entry which is preliminary data.</text>
</comment>
<protein>
    <submittedName>
        <fullName evidence="2">Uncharacterized protein</fullName>
    </submittedName>
</protein>
<dbReference type="AlphaFoldDB" id="A0A396RSZ8"/>
<dbReference type="OrthoDB" id="7425063at2"/>
<evidence type="ECO:0000313" key="3">
    <source>
        <dbReference type="Proteomes" id="UP000266693"/>
    </source>
</evidence>